<accession>A0A9P9XWR2</accession>
<evidence type="ECO:0000313" key="8">
    <source>
        <dbReference type="Proteomes" id="UP001055219"/>
    </source>
</evidence>
<evidence type="ECO:0000259" key="6">
    <source>
        <dbReference type="Pfam" id="PF13087"/>
    </source>
</evidence>
<dbReference type="GO" id="GO:0005524">
    <property type="term" value="F:ATP binding"/>
    <property type="evidence" value="ECO:0007669"/>
    <property type="project" value="UniProtKB-KW"/>
</dbReference>
<dbReference type="Pfam" id="PF13087">
    <property type="entry name" value="AAA_12"/>
    <property type="match status" value="1"/>
</dbReference>
<feature type="compositionally biased region" description="Polar residues" evidence="5">
    <location>
        <begin position="1"/>
        <end position="11"/>
    </location>
</feature>
<comment type="caution">
    <text evidence="7">The sequence shown here is derived from an EMBL/GenBank/DDBJ whole genome shotgun (WGS) entry which is preliminary data.</text>
</comment>
<evidence type="ECO:0000256" key="2">
    <source>
        <dbReference type="ARBA" id="ARBA00022801"/>
    </source>
</evidence>
<protein>
    <submittedName>
        <fullName evidence="7">Helicase MAGATAMA-like protein</fullName>
    </submittedName>
</protein>
<feature type="region of interest" description="Disordered" evidence="5">
    <location>
        <begin position="1"/>
        <end position="33"/>
    </location>
</feature>
<name>A0A9P9XWR2_9HYPO</name>
<keyword evidence="3 7" id="KW-0347">Helicase</keyword>
<sequence length="1121" mass="126756">MSQPSQQSSGKTIKKPDAPKTGPEAKAAQDIAPAPKTDKQLLAYKYYCLVHPCPSGITAEFVYYANPAHSHWRGFTLTLPRGASNVEDGFGTFRSFDPQQRKASVSQELSLHVRLPMHKTKAQAWEWPPEDREEYRPGPWLRIHLQVDEDAEVEVDDWGMPYENKGHPCGDWINGAASVGGIRLIDFFKGRDFFFSVRGPKTPHIYLEKFNLSTKLAKGQELPYGDDHAWNPRLYRGPMSEDIRGDQFELCMRFDDTNALLATISQSVVQDQFWVAEEAMKIFKTKLPAYFLPKGKEEPECSSFFMIVKLNKSFRITFADAWTRLQKSDGTNRVWTSFFEDQSDLDWVCLGVDHKKWGEEASALDTGAELRVIERPDRFPVLKNHGLDEFDLVLNYGMPLESLDPLMVRRVFSSRQQALDALAADRSSWNTVTLALDPQLADTQSLVESVWDMGNCSKRTCARPSFRLDPDAAYLSQSRVLELWSGRGFWRTQLEASNSRKRKRDSVPPISKEQEWTLPTTNLLPKDSLYWEALKTDVDRDDVRQFERHMARAPLGVVLISASAGYGKTTRAAVAALCLVDRFKKVYASGPTHIAVNHFLEQTDRLDAKAVEYYRNSDGDDQGRVRRLIVRARRLDDEVTATRRLLEKPGLTESELFPWQVGRNDRWQLQNSVAYWLLKIFGSPAVAALDDRDPEAVVALHKDIFSIHGGQRLIDAVKAGDWDTVDKAASPDVLDGLTRQLLEDADMIFSTPAMSRHGPCLEWKKHHAAAFAVDEAANMKRADMMRLWGNCLLPIMMSGDDEQLEPAVMTEYNKDGKGRYLNRHFQDGKMSAMQWLKAHNWPVYVLVKQFRMARGMMDAIGDIIYPEVKLVYAPSCDITNAVHRPGVLLDEFLREKFPSIAPAPTDRLYPAFMHCPETFTYLNPVTHGKSNYQQCERALNFWCEFSEWVEAKGDVLDHRQIVTICPYKANLEVIQSLRRKYKYARLDKMPPAATVDSFQCKEGGLVCLILGTTRAVGAGFTSNRNRLNVACTRHRSGLVVFGDIHVMGAVDGVEDQPDAGRPKGKGKKANNKVVTADGKKVLQYTAAGVKASNLKGPLKDLLKWFGEKKRVGVIRGEEKTG</sequence>
<dbReference type="AlphaFoldDB" id="A0A9P9XWR2"/>
<dbReference type="GeneID" id="75829120"/>
<dbReference type="RefSeq" id="XP_051359824.1">
    <property type="nucleotide sequence ID" value="XM_051509138.1"/>
</dbReference>
<dbReference type="PANTHER" id="PTHR43788">
    <property type="entry name" value="DNA2/NAM7 HELICASE FAMILY MEMBER"/>
    <property type="match status" value="1"/>
</dbReference>
<dbReference type="InterPro" id="IPR041679">
    <property type="entry name" value="DNA2/NAM7-like_C"/>
</dbReference>
<evidence type="ECO:0000256" key="1">
    <source>
        <dbReference type="ARBA" id="ARBA00022741"/>
    </source>
</evidence>
<dbReference type="EMBL" id="JAGIXG020000055">
    <property type="protein sequence ID" value="KAI6778968.1"/>
    <property type="molecule type" value="Genomic_DNA"/>
</dbReference>
<dbReference type="GO" id="GO:0043139">
    <property type="term" value="F:5'-3' DNA helicase activity"/>
    <property type="evidence" value="ECO:0007669"/>
    <property type="project" value="TreeGrafter"/>
</dbReference>
<gene>
    <name evidence="7" type="ORF">J7T54_002610</name>
</gene>
<keyword evidence="4" id="KW-0067">ATP-binding</keyword>
<dbReference type="Proteomes" id="UP001055219">
    <property type="component" value="Unassembled WGS sequence"/>
</dbReference>
<evidence type="ECO:0000256" key="4">
    <source>
        <dbReference type="ARBA" id="ARBA00022840"/>
    </source>
</evidence>
<dbReference type="Gene3D" id="3.40.50.300">
    <property type="entry name" value="P-loop containing nucleotide triphosphate hydrolases"/>
    <property type="match status" value="2"/>
</dbReference>
<evidence type="ECO:0000256" key="3">
    <source>
        <dbReference type="ARBA" id="ARBA00022806"/>
    </source>
</evidence>
<dbReference type="PANTHER" id="PTHR43788:SF8">
    <property type="entry name" value="DNA-BINDING PROTEIN SMUBP-2"/>
    <property type="match status" value="1"/>
</dbReference>
<reference evidence="7" key="1">
    <citation type="journal article" date="2021" name="J Fungi (Basel)">
        <title>Genomic and Metabolomic Analyses of the Marine Fungus Emericellopsis cladophorae: Insights into Saltwater Adaptability Mechanisms and Its Biosynthetic Potential.</title>
        <authorList>
            <person name="Goncalves M.F.M."/>
            <person name="Hilario S."/>
            <person name="Van de Peer Y."/>
            <person name="Esteves A.C."/>
            <person name="Alves A."/>
        </authorList>
    </citation>
    <scope>NUCLEOTIDE SEQUENCE</scope>
    <source>
        <strain evidence="7">MUM 19.33</strain>
    </source>
</reference>
<dbReference type="InterPro" id="IPR027417">
    <property type="entry name" value="P-loop_NTPase"/>
</dbReference>
<reference evidence="7" key="2">
    <citation type="submission" date="2022-07" db="EMBL/GenBank/DDBJ databases">
        <authorList>
            <person name="Goncalves M.F.M."/>
            <person name="Hilario S."/>
            <person name="Van De Peer Y."/>
            <person name="Esteves A.C."/>
            <person name="Alves A."/>
        </authorList>
    </citation>
    <scope>NUCLEOTIDE SEQUENCE</scope>
    <source>
        <strain evidence="7">MUM 19.33</strain>
    </source>
</reference>
<organism evidence="7 8">
    <name type="scientific">Emericellopsis cladophorae</name>
    <dbReference type="NCBI Taxonomy" id="2686198"/>
    <lineage>
        <taxon>Eukaryota</taxon>
        <taxon>Fungi</taxon>
        <taxon>Dikarya</taxon>
        <taxon>Ascomycota</taxon>
        <taxon>Pezizomycotina</taxon>
        <taxon>Sordariomycetes</taxon>
        <taxon>Hypocreomycetidae</taxon>
        <taxon>Hypocreales</taxon>
        <taxon>Bionectriaceae</taxon>
        <taxon>Emericellopsis</taxon>
    </lineage>
</organism>
<dbReference type="OrthoDB" id="6513042at2759"/>
<evidence type="ECO:0000313" key="7">
    <source>
        <dbReference type="EMBL" id="KAI6778968.1"/>
    </source>
</evidence>
<evidence type="ECO:0000256" key="5">
    <source>
        <dbReference type="SAM" id="MobiDB-lite"/>
    </source>
</evidence>
<proteinExistence type="predicted"/>
<dbReference type="GO" id="GO:0016787">
    <property type="term" value="F:hydrolase activity"/>
    <property type="evidence" value="ECO:0007669"/>
    <property type="project" value="UniProtKB-KW"/>
</dbReference>
<dbReference type="SUPFAM" id="SSF52540">
    <property type="entry name" value="P-loop containing nucleoside triphosphate hydrolases"/>
    <property type="match status" value="1"/>
</dbReference>
<feature type="domain" description="DNA2/NAM7 helicase-like C-terminal" evidence="6">
    <location>
        <begin position="833"/>
        <end position="1043"/>
    </location>
</feature>
<dbReference type="InterPro" id="IPR050534">
    <property type="entry name" value="Coronavir_polyprotein_1ab"/>
</dbReference>
<keyword evidence="1" id="KW-0547">Nucleotide-binding</keyword>
<keyword evidence="2" id="KW-0378">Hydrolase</keyword>
<keyword evidence="8" id="KW-1185">Reference proteome</keyword>